<dbReference type="InterPro" id="IPR004573">
    <property type="entry name" value="rRNA_ssu_MeTfrase_B"/>
</dbReference>
<dbReference type="CDD" id="cd02440">
    <property type="entry name" value="AdoMet_MTases"/>
    <property type="match status" value="1"/>
</dbReference>
<comment type="similarity">
    <text evidence="3 14">Belongs to the class I-like SAM-binding methyltransferase superfamily. RsmB/NOP family.</text>
</comment>
<feature type="binding site" evidence="14">
    <location>
        <position position="311"/>
    </location>
    <ligand>
        <name>S-adenosyl-L-methionine</name>
        <dbReference type="ChEBI" id="CHEBI:59789"/>
    </ligand>
</feature>
<evidence type="ECO:0000256" key="1">
    <source>
        <dbReference type="ARBA" id="ARBA00002724"/>
    </source>
</evidence>
<protein>
    <recommendedName>
        <fullName evidence="4">16S rRNA (cytosine(967)-C(5))-methyltransferase</fullName>
        <ecNumber evidence="4">2.1.1.176</ecNumber>
    </recommendedName>
    <alternativeName>
        <fullName evidence="11">16S rRNA m5C967 methyltransferase</fullName>
    </alternativeName>
    <alternativeName>
        <fullName evidence="12">rRNA (cytosine-C(5)-)-methyltransferase RsmB</fullName>
    </alternativeName>
</protein>
<sequence length="443" mass="49908">MINLASDWKKTSRGQALQILEEVFGDGAYSNIALNKQLTQSHLSDKDKGLVTEIVYGTVARKLTLEWHLAYFIEDRDRLEPWVYTLLLLSLYQMLYLDKVPNHAIVNDAVTIAKNRGNKKGVEKLVNAVLRRIEREGVRDFSTIKRINKRYSIQYSLPVWLVKKLIEQFGVERAEAIFKSLFVRNKASVRVAKVSDLECLAQATQSEKSILSPVGLVKSSGHFAASQAFKNGQITIQDETSQLVAPTLEIEGWETMLDACSAPGGKTVHMASYLTSGHITALDLYDHKLALVNENAQRMGVADKISTQKLDATQVHAHFPKEHFDKILVDAPCSGIGLIRRKPDIKYNKDNQDFLSLQKIQLEILSSVCQTLKKGGIITYSTCTIFNEENQDVIAKFLEQHPDFEQVALKHPKSEIVVEGCLMITPEQFMTDGFFIAQLRKKL</sequence>
<dbReference type="EC" id="2.1.1.176" evidence="4"/>
<dbReference type="GO" id="GO:0008168">
    <property type="term" value="F:methyltransferase activity"/>
    <property type="evidence" value="ECO:0007669"/>
    <property type="project" value="UniProtKB-KW"/>
</dbReference>
<keyword evidence="10 14" id="KW-0694">RNA-binding</keyword>
<dbReference type="GO" id="GO:0032259">
    <property type="term" value="P:methylation"/>
    <property type="evidence" value="ECO:0007669"/>
    <property type="project" value="UniProtKB-KW"/>
</dbReference>
<reference evidence="16 17" key="1">
    <citation type="submission" date="2024-06" db="EMBL/GenBank/DDBJ databases">
        <title>Genomic Encyclopedia of Type Strains, Phase IV (KMG-IV): sequencing the most valuable type-strain genomes for metagenomic binning, comparative biology and taxonomic classification.</title>
        <authorList>
            <person name="Goeker M."/>
        </authorList>
    </citation>
    <scope>NUCLEOTIDE SEQUENCE [LARGE SCALE GENOMIC DNA]</scope>
    <source>
        <strain evidence="16 17">DSM 28302</strain>
    </source>
</reference>
<dbReference type="InterPro" id="IPR049560">
    <property type="entry name" value="MeTrfase_RsmB-F_NOP2_cat"/>
</dbReference>
<dbReference type="SUPFAM" id="SSF48013">
    <property type="entry name" value="NusB-like"/>
    <property type="match status" value="1"/>
</dbReference>
<feature type="binding site" evidence="14">
    <location>
        <begin position="260"/>
        <end position="266"/>
    </location>
    <ligand>
        <name>S-adenosyl-L-methionine</name>
        <dbReference type="ChEBI" id="CHEBI:59789"/>
    </ligand>
</feature>
<evidence type="ECO:0000256" key="5">
    <source>
        <dbReference type="ARBA" id="ARBA00022490"/>
    </source>
</evidence>
<feature type="active site" description="Nucleophile" evidence="14">
    <location>
        <position position="383"/>
    </location>
</feature>
<dbReference type="PANTHER" id="PTHR22807:SF53">
    <property type="entry name" value="RIBOSOMAL RNA SMALL SUBUNIT METHYLTRANSFERASE B-RELATED"/>
    <property type="match status" value="1"/>
</dbReference>
<keyword evidence="6" id="KW-0698">rRNA processing</keyword>
<keyword evidence="8 14" id="KW-0808">Transferase</keyword>
<evidence type="ECO:0000256" key="14">
    <source>
        <dbReference type="PROSITE-ProRule" id="PRU01023"/>
    </source>
</evidence>
<dbReference type="PRINTS" id="PR02008">
    <property type="entry name" value="RCMTFAMILY"/>
</dbReference>
<dbReference type="Pfam" id="PF01189">
    <property type="entry name" value="Methyltr_RsmB-F"/>
    <property type="match status" value="1"/>
</dbReference>
<dbReference type="Pfam" id="PF01029">
    <property type="entry name" value="NusB"/>
    <property type="match status" value="1"/>
</dbReference>
<keyword evidence="17" id="KW-1185">Reference proteome</keyword>
<dbReference type="InterPro" id="IPR023267">
    <property type="entry name" value="RCMT"/>
</dbReference>
<dbReference type="Proteomes" id="UP001549037">
    <property type="component" value="Unassembled WGS sequence"/>
</dbReference>
<evidence type="ECO:0000256" key="4">
    <source>
        <dbReference type="ARBA" id="ARBA00012140"/>
    </source>
</evidence>
<proteinExistence type="inferred from homology"/>
<evidence type="ECO:0000256" key="8">
    <source>
        <dbReference type="ARBA" id="ARBA00022679"/>
    </source>
</evidence>
<evidence type="ECO:0000256" key="3">
    <source>
        <dbReference type="ARBA" id="ARBA00007494"/>
    </source>
</evidence>
<dbReference type="PROSITE" id="PS51686">
    <property type="entry name" value="SAM_MT_RSMB_NOP"/>
    <property type="match status" value="1"/>
</dbReference>
<feature type="binding site" evidence="14">
    <location>
        <position position="330"/>
    </location>
    <ligand>
        <name>S-adenosyl-L-methionine</name>
        <dbReference type="ChEBI" id="CHEBI:59789"/>
    </ligand>
</feature>
<dbReference type="Gene3D" id="3.30.70.1170">
    <property type="entry name" value="Sun protein, domain 3"/>
    <property type="match status" value="1"/>
</dbReference>
<keyword evidence="9 14" id="KW-0949">S-adenosyl-L-methionine</keyword>
<evidence type="ECO:0000256" key="10">
    <source>
        <dbReference type="ARBA" id="ARBA00022884"/>
    </source>
</evidence>
<dbReference type="SUPFAM" id="SSF53335">
    <property type="entry name" value="S-adenosyl-L-methionine-dependent methyltransferases"/>
    <property type="match status" value="1"/>
</dbReference>
<dbReference type="Gene3D" id="1.10.940.10">
    <property type="entry name" value="NusB-like"/>
    <property type="match status" value="1"/>
</dbReference>
<comment type="caution">
    <text evidence="16">The sequence shown here is derived from an EMBL/GenBank/DDBJ whole genome shotgun (WGS) entry which is preliminary data.</text>
</comment>
<evidence type="ECO:0000256" key="9">
    <source>
        <dbReference type="ARBA" id="ARBA00022691"/>
    </source>
</evidence>
<dbReference type="NCBIfam" id="TIGR00563">
    <property type="entry name" value="rsmB"/>
    <property type="match status" value="1"/>
</dbReference>
<feature type="domain" description="SAM-dependent MTase RsmB/NOP-type" evidence="15">
    <location>
        <begin position="157"/>
        <end position="442"/>
    </location>
</feature>
<evidence type="ECO:0000256" key="6">
    <source>
        <dbReference type="ARBA" id="ARBA00022552"/>
    </source>
</evidence>
<evidence type="ECO:0000256" key="12">
    <source>
        <dbReference type="ARBA" id="ARBA00031088"/>
    </source>
</evidence>
<dbReference type="EMBL" id="JBEPLN010000048">
    <property type="protein sequence ID" value="MET3635163.1"/>
    <property type="molecule type" value="Genomic_DNA"/>
</dbReference>
<dbReference type="PANTHER" id="PTHR22807">
    <property type="entry name" value="NOP2 YEAST -RELATED NOL1/NOP2/FMU SUN DOMAIN-CONTAINING"/>
    <property type="match status" value="1"/>
</dbReference>
<name>A0ABV2JIV7_9STRE</name>
<dbReference type="InterPro" id="IPR029063">
    <property type="entry name" value="SAM-dependent_MTases_sf"/>
</dbReference>
<comment type="function">
    <text evidence="1">Specifically methylates the cytosine at position 967 (m5C967) of 16S rRNA.</text>
</comment>
<dbReference type="Gene3D" id="3.40.50.150">
    <property type="entry name" value="Vaccinia Virus protein VP39"/>
    <property type="match status" value="1"/>
</dbReference>
<dbReference type="InterPro" id="IPR018314">
    <property type="entry name" value="RsmB/NOL1/NOP2-like_CS"/>
</dbReference>
<dbReference type="InterPro" id="IPR001678">
    <property type="entry name" value="MeTrfase_RsmB-F_NOP2_dom"/>
</dbReference>
<keyword evidence="5" id="KW-0963">Cytoplasm</keyword>
<dbReference type="PROSITE" id="PS01153">
    <property type="entry name" value="NOL1_NOP2_SUN"/>
    <property type="match status" value="1"/>
</dbReference>
<comment type="subcellular location">
    <subcellularLocation>
        <location evidence="2">Cytoplasm</location>
    </subcellularLocation>
</comment>
<dbReference type="InterPro" id="IPR006027">
    <property type="entry name" value="NusB_RsmB_TIM44"/>
</dbReference>
<keyword evidence="7 14" id="KW-0489">Methyltransferase</keyword>
<evidence type="ECO:0000256" key="11">
    <source>
        <dbReference type="ARBA" id="ARBA00030399"/>
    </source>
</evidence>
<accession>A0ABV2JIV7</accession>
<evidence type="ECO:0000256" key="2">
    <source>
        <dbReference type="ARBA" id="ARBA00004496"/>
    </source>
</evidence>
<evidence type="ECO:0000256" key="13">
    <source>
        <dbReference type="ARBA" id="ARBA00047283"/>
    </source>
</evidence>
<dbReference type="NCBIfam" id="NF011494">
    <property type="entry name" value="PRK14902.1"/>
    <property type="match status" value="1"/>
</dbReference>
<comment type="catalytic activity">
    <reaction evidence="13">
        <text>cytidine(967) in 16S rRNA + S-adenosyl-L-methionine = 5-methylcytidine(967) in 16S rRNA + S-adenosyl-L-homocysteine + H(+)</text>
        <dbReference type="Rhea" id="RHEA:42748"/>
        <dbReference type="Rhea" id="RHEA-COMP:10219"/>
        <dbReference type="Rhea" id="RHEA-COMP:10220"/>
        <dbReference type="ChEBI" id="CHEBI:15378"/>
        <dbReference type="ChEBI" id="CHEBI:57856"/>
        <dbReference type="ChEBI" id="CHEBI:59789"/>
        <dbReference type="ChEBI" id="CHEBI:74483"/>
        <dbReference type="ChEBI" id="CHEBI:82748"/>
        <dbReference type="EC" id="2.1.1.176"/>
    </reaction>
</comment>
<evidence type="ECO:0000259" key="15">
    <source>
        <dbReference type="PROSITE" id="PS51686"/>
    </source>
</evidence>
<dbReference type="InterPro" id="IPR035926">
    <property type="entry name" value="NusB-like_sf"/>
</dbReference>
<feature type="binding site" evidence="14">
    <location>
        <position position="283"/>
    </location>
    <ligand>
        <name>S-adenosyl-L-methionine</name>
        <dbReference type="ChEBI" id="CHEBI:59789"/>
    </ligand>
</feature>
<evidence type="ECO:0000313" key="17">
    <source>
        <dbReference type="Proteomes" id="UP001549037"/>
    </source>
</evidence>
<evidence type="ECO:0000313" key="16">
    <source>
        <dbReference type="EMBL" id="MET3635163.1"/>
    </source>
</evidence>
<evidence type="ECO:0000256" key="7">
    <source>
        <dbReference type="ARBA" id="ARBA00022603"/>
    </source>
</evidence>
<gene>
    <name evidence="16" type="ORF">ABID28_001825</name>
</gene>
<organism evidence="16 17">
    <name type="scientific">Streptococcus porcorum</name>
    <dbReference type="NCBI Taxonomy" id="701526"/>
    <lineage>
        <taxon>Bacteria</taxon>
        <taxon>Bacillati</taxon>
        <taxon>Bacillota</taxon>
        <taxon>Bacilli</taxon>
        <taxon>Lactobacillales</taxon>
        <taxon>Streptococcaceae</taxon>
        <taxon>Streptococcus</taxon>
    </lineage>
</organism>